<dbReference type="InterPro" id="IPR003593">
    <property type="entry name" value="AAA+_ATPase"/>
</dbReference>
<feature type="domain" description="ABC transmembrane type-1" evidence="10">
    <location>
        <begin position="29"/>
        <end position="309"/>
    </location>
</feature>
<reference evidence="11 12" key="1">
    <citation type="journal article" date="2015" name="Antonie Van Leeuwenhoek">
        <title>Prauserella endophytica sp. nov., an endophytic actinobacterium isolated from Tamarix taklamakanensis.</title>
        <authorList>
            <person name="Liu J.M."/>
            <person name="Habden X."/>
            <person name="Guo L."/>
            <person name="Tuo L."/>
            <person name="Jiang Z.K."/>
            <person name="Liu S.W."/>
            <person name="Liu X.F."/>
            <person name="Chen L."/>
            <person name="Li R.F."/>
            <person name="Zhang Y.Q."/>
            <person name="Sun C.H."/>
        </authorList>
    </citation>
    <scope>NUCLEOTIDE SEQUENCE [LARGE SCALE GENOMIC DNA]</scope>
    <source>
        <strain evidence="11 12">CGMCC 4.7182</strain>
    </source>
</reference>
<dbReference type="CDD" id="cd03228">
    <property type="entry name" value="ABCC_MRP_Like"/>
    <property type="match status" value="1"/>
</dbReference>
<comment type="subcellular location">
    <subcellularLocation>
        <location evidence="1">Cell membrane</location>
        <topology evidence="1">Multi-pass membrane protein</topology>
    </subcellularLocation>
</comment>
<feature type="compositionally biased region" description="Pro residues" evidence="7">
    <location>
        <begin position="579"/>
        <end position="591"/>
    </location>
</feature>
<dbReference type="Gene3D" id="3.40.50.300">
    <property type="entry name" value="P-loop containing nucleotide triphosphate hydrolases"/>
    <property type="match status" value="1"/>
</dbReference>
<dbReference type="InterPro" id="IPR017871">
    <property type="entry name" value="ABC_transporter-like_CS"/>
</dbReference>
<keyword evidence="6 8" id="KW-0472">Membrane</keyword>
<dbReference type="Gene3D" id="1.20.1560.10">
    <property type="entry name" value="ABC transporter type 1, transmembrane domain"/>
    <property type="match status" value="1"/>
</dbReference>
<organism evidence="11 12">
    <name type="scientific">Prauserella endophytica</name>
    <dbReference type="NCBI Taxonomy" id="1592324"/>
    <lineage>
        <taxon>Bacteria</taxon>
        <taxon>Bacillati</taxon>
        <taxon>Actinomycetota</taxon>
        <taxon>Actinomycetes</taxon>
        <taxon>Pseudonocardiales</taxon>
        <taxon>Pseudonocardiaceae</taxon>
        <taxon>Prauserella</taxon>
        <taxon>Prauserella coralliicola group</taxon>
    </lineage>
</organism>
<evidence type="ECO:0000256" key="8">
    <source>
        <dbReference type="SAM" id="Phobius"/>
    </source>
</evidence>
<feature type="compositionally biased region" description="Basic and acidic residues" evidence="7">
    <location>
        <begin position="564"/>
        <end position="578"/>
    </location>
</feature>
<keyword evidence="12" id="KW-1185">Reference proteome</keyword>
<name>A0ABY2S8A4_9PSEU</name>
<dbReference type="Pfam" id="PF00664">
    <property type="entry name" value="ABC_membrane"/>
    <property type="match status" value="1"/>
</dbReference>
<feature type="domain" description="ABC transporter" evidence="9">
    <location>
        <begin position="345"/>
        <end position="577"/>
    </location>
</feature>
<dbReference type="Pfam" id="PF00005">
    <property type="entry name" value="ABC_tran"/>
    <property type="match status" value="1"/>
</dbReference>
<dbReference type="GO" id="GO:0005524">
    <property type="term" value="F:ATP binding"/>
    <property type="evidence" value="ECO:0007669"/>
    <property type="project" value="UniProtKB-KW"/>
</dbReference>
<evidence type="ECO:0000256" key="4">
    <source>
        <dbReference type="ARBA" id="ARBA00022840"/>
    </source>
</evidence>
<sequence length="591" mass="62442">MTTIPSPRTFRALLPVLRPEWRGMLGSYLIGTASAMALAALSVLTAWAVGHAVVERALPGLGWWIVLTGLVVVRTVLTWREMDVSHALAYRVLARLRMALFDAYARSVPGRRREHSGHAASVAMDDIEKLEFFYAHTIAQLGASITVFLTCLATAFALLPEAGIVLLAGSVLVATSAFYGAGAIRRLGAAEQHERSSLSVRIVDALGALREVLAYGLTSRIIADTIDATTRITTIARRRELLTQLVTAIREFIVTAVVIGVIATSAFAAGVLSGTAEPRLSPALLPALVALALAGVLATTDATTTLTQLHPLVASAQRVADGINRPPVVTAPTSPRPLPDGPLGLRFRDVSFSYDDRPPTLSSWSADIAAGEHVGLTGPSGSGKSTLIALAARLWDPSSGSIELVDRDGATLPINQIDDTALRGAVALVDQDATLFHGTVRDNLLRGTTPLPDDELTVILRRVGTAESIGLDDDLGQSGLRLSGGQQARLCLARALVRQPRILLVDEVTASLDPDTEHAISNVIADFTGTALIASHRAETLSRLDRSIDIGAGHTHHATTDAAATRDHDPPDPKKPGPERSPGPSPSAMPH</sequence>
<keyword evidence="4 11" id="KW-0067">ATP-binding</keyword>
<dbReference type="SUPFAM" id="SSF90123">
    <property type="entry name" value="ABC transporter transmembrane region"/>
    <property type="match status" value="1"/>
</dbReference>
<dbReference type="PANTHER" id="PTHR24221">
    <property type="entry name" value="ATP-BINDING CASSETTE SUB-FAMILY B"/>
    <property type="match status" value="1"/>
</dbReference>
<evidence type="ECO:0000256" key="2">
    <source>
        <dbReference type="ARBA" id="ARBA00022692"/>
    </source>
</evidence>
<gene>
    <name evidence="11" type="ORF">FCN18_09355</name>
</gene>
<evidence type="ECO:0000313" key="11">
    <source>
        <dbReference type="EMBL" id="TKG71711.1"/>
    </source>
</evidence>
<evidence type="ECO:0000256" key="1">
    <source>
        <dbReference type="ARBA" id="ARBA00004651"/>
    </source>
</evidence>
<comment type="caution">
    <text evidence="11">The sequence shown here is derived from an EMBL/GenBank/DDBJ whole genome shotgun (WGS) entry which is preliminary data.</text>
</comment>
<evidence type="ECO:0000313" key="12">
    <source>
        <dbReference type="Proteomes" id="UP000309992"/>
    </source>
</evidence>
<dbReference type="EMBL" id="SWMS01000004">
    <property type="protein sequence ID" value="TKG71711.1"/>
    <property type="molecule type" value="Genomic_DNA"/>
</dbReference>
<dbReference type="InterPro" id="IPR011527">
    <property type="entry name" value="ABC1_TM_dom"/>
</dbReference>
<dbReference type="SUPFAM" id="SSF52540">
    <property type="entry name" value="P-loop containing nucleoside triphosphate hydrolases"/>
    <property type="match status" value="1"/>
</dbReference>
<feature type="region of interest" description="Disordered" evidence="7">
    <location>
        <begin position="556"/>
        <end position="591"/>
    </location>
</feature>
<dbReference type="RefSeq" id="WP_113641616.1">
    <property type="nucleotide sequence ID" value="NZ_SWMS01000004.1"/>
</dbReference>
<dbReference type="InterPro" id="IPR039421">
    <property type="entry name" value="Type_1_exporter"/>
</dbReference>
<dbReference type="PROSITE" id="PS50929">
    <property type="entry name" value="ABC_TM1F"/>
    <property type="match status" value="1"/>
</dbReference>
<evidence type="ECO:0000259" key="10">
    <source>
        <dbReference type="PROSITE" id="PS50929"/>
    </source>
</evidence>
<evidence type="ECO:0000256" key="3">
    <source>
        <dbReference type="ARBA" id="ARBA00022741"/>
    </source>
</evidence>
<feature type="transmembrane region" description="Helical" evidence="8">
    <location>
        <begin position="28"/>
        <end position="49"/>
    </location>
</feature>
<dbReference type="InterPro" id="IPR027417">
    <property type="entry name" value="P-loop_NTPase"/>
</dbReference>
<dbReference type="InterPro" id="IPR036640">
    <property type="entry name" value="ABC1_TM_sf"/>
</dbReference>
<evidence type="ECO:0000259" key="9">
    <source>
        <dbReference type="PROSITE" id="PS50893"/>
    </source>
</evidence>
<keyword evidence="3" id="KW-0547">Nucleotide-binding</keyword>
<accession>A0ABY2S8A4</accession>
<dbReference type="SMART" id="SM00382">
    <property type="entry name" value="AAA"/>
    <property type="match status" value="1"/>
</dbReference>
<evidence type="ECO:0000256" key="6">
    <source>
        <dbReference type="ARBA" id="ARBA00023136"/>
    </source>
</evidence>
<keyword evidence="5 8" id="KW-1133">Transmembrane helix</keyword>
<keyword evidence="2 8" id="KW-0812">Transmembrane</keyword>
<evidence type="ECO:0000256" key="7">
    <source>
        <dbReference type="SAM" id="MobiDB-lite"/>
    </source>
</evidence>
<feature type="transmembrane region" description="Helical" evidence="8">
    <location>
        <begin position="133"/>
        <end position="158"/>
    </location>
</feature>
<dbReference type="Proteomes" id="UP000309992">
    <property type="component" value="Unassembled WGS sequence"/>
</dbReference>
<protein>
    <submittedName>
        <fullName evidence="11">ABC transporter ATP-binding protein</fullName>
    </submittedName>
</protein>
<feature type="transmembrane region" description="Helical" evidence="8">
    <location>
        <begin position="248"/>
        <end position="271"/>
    </location>
</feature>
<dbReference type="PROSITE" id="PS50893">
    <property type="entry name" value="ABC_TRANSPORTER_2"/>
    <property type="match status" value="1"/>
</dbReference>
<dbReference type="PROSITE" id="PS00211">
    <property type="entry name" value="ABC_TRANSPORTER_1"/>
    <property type="match status" value="1"/>
</dbReference>
<feature type="transmembrane region" description="Helical" evidence="8">
    <location>
        <begin position="61"/>
        <end position="79"/>
    </location>
</feature>
<dbReference type="PANTHER" id="PTHR24221:SF654">
    <property type="entry name" value="ATP-BINDING CASSETTE SUB-FAMILY B MEMBER 6"/>
    <property type="match status" value="1"/>
</dbReference>
<dbReference type="InterPro" id="IPR003439">
    <property type="entry name" value="ABC_transporter-like_ATP-bd"/>
</dbReference>
<feature type="transmembrane region" description="Helical" evidence="8">
    <location>
        <begin position="164"/>
        <end position="184"/>
    </location>
</feature>
<proteinExistence type="predicted"/>
<evidence type="ECO:0000256" key="5">
    <source>
        <dbReference type="ARBA" id="ARBA00022989"/>
    </source>
</evidence>